<dbReference type="PRINTS" id="PR00598">
    <property type="entry name" value="HTHMARR"/>
</dbReference>
<evidence type="ECO:0000259" key="4">
    <source>
        <dbReference type="PROSITE" id="PS50995"/>
    </source>
</evidence>
<dbReference type="PANTHER" id="PTHR42756:SF1">
    <property type="entry name" value="TRANSCRIPTIONAL REPRESSOR OF EMRAB OPERON"/>
    <property type="match status" value="1"/>
</dbReference>
<dbReference type="InterPro" id="IPR036388">
    <property type="entry name" value="WH-like_DNA-bd_sf"/>
</dbReference>
<keyword evidence="2" id="KW-0238">DNA-binding</keyword>
<dbReference type="GO" id="GO:0003700">
    <property type="term" value="F:DNA-binding transcription factor activity"/>
    <property type="evidence" value="ECO:0007669"/>
    <property type="project" value="InterPro"/>
</dbReference>
<evidence type="ECO:0000256" key="3">
    <source>
        <dbReference type="ARBA" id="ARBA00023163"/>
    </source>
</evidence>
<dbReference type="AlphaFoldDB" id="A0A1V6LS84"/>
<dbReference type="Gene3D" id="1.10.10.10">
    <property type="entry name" value="Winged helix-like DNA-binding domain superfamily/Winged helix DNA-binding domain"/>
    <property type="match status" value="1"/>
</dbReference>
<dbReference type="Proteomes" id="UP000191680">
    <property type="component" value="Unassembled WGS sequence"/>
</dbReference>
<dbReference type="PROSITE" id="PS01117">
    <property type="entry name" value="HTH_MARR_1"/>
    <property type="match status" value="1"/>
</dbReference>
<dbReference type="InterPro" id="IPR000835">
    <property type="entry name" value="HTH_MarR-typ"/>
</dbReference>
<comment type="caution">
    <text evidence="5">The sequence shown here is derived from an EMBL/GenBank/DDBJ whole genome shotgun (WGS) entry which is preliminary data.</text>
</comment>
<keyword evidence="6" id="KW-1185">Reference proteome</keyword>
<dbReference type="PANTHER" id="PTHR42756">
    <property type="entry name" value="TRANSCRIPTIONAL REGULATOR, MARR"/>
    <property type="match status" value="1"/>
</dbReference>
<dbReference type="SUPFAM" id="SSF46785">
    <property type="entry name" value="Winged helix' DNA-binding domain"/>
    <property type="match status" value="1"/>
</dbReference>
<dbReference type="Pfam" id="PF01047">
    <property type="entry name" value="MarR"/>
    <property type="match status" value="1"/>
</dbReference>
<dbReference type="GO" id="GO:0003677">
    <property type="term" value="F:DNA binding"/>
    <property type="evidence" value="ECO:0007669"/>
    <property type="project" value="UniProtKB-KW"/>
</dbReference>
<organism evidence="5 6">
    <name type="scientific">Croceivirga radicis</name>
    <dbReference type="NCBI Taxonomy" id="1929488"/>
    <lineage>
        <taxon>Bacteria</taxon>
        <taxon>Pseudomonadati</taxon>
        <taxon>Bacteroidota</taxon>
        <taxon>Flavobacteriia</taxon>
        <taxon>Flavobacteriales</taxon>
        <taxon>Flavobacteriaceae</taxon>
        <taxon>Croceivirga</taxon>
    </lineage>
</organism>
<proteinExistence type="predicted"/>
<protein>
    <recommendedName>
        <fullName evidence="4">HTH marR-type domain-containing protein</fullName>
    </recommendedName>
</protein>
<dbReference type="PROSITE" id="PS50995">
    <property type="entry name" value="HTH_MARR_2"/>
    <property type="match status" value="1"/>
</dbReference>
<dbReference type="SMART" id="SM00347">
    <property type="entry name" value="HTH_MARR"/>
    <property type="match status" value="1"/>
</dbReference>
<keyword evidence="3" id="KW-0804">Transcription</keyword>
<dbReference type="RefSeq" id="WP_176465458.1">
    <property type="nucleotide sequence ID" value="NZ_MTBC01000004.1"/>
</dbReference>
<accession>A0A1V6LS84</accession>
<evidence type="ECO:0000256" key="2">
    <source>
        <dbReference type="ARBA" id="ARBA00023125"/>
    </source>
</evidence>
<evidence type="ECO:0000313" key="5">
    <source>
        <dbReference type="EMBL" id="OQD42836.1"/>
    </source>
</evidence>
<dbReference type="EMBL" id="MTBC01000004">
    <property type="protein sequence ID" value="OQD42836.1"/>
    <property type="molecule type" value="Genomic_DNA"/>
</dbReference>
<name>A0A1V6LS84_9FLAO</name>
<keyword evidence="1" id="KW-0805">Transcription regulation</keyword>
<sequence length="149" mass="17167">MEEKASNRSIFYSIENAIKEYRKMAQKRINAVVKDITIDQAMLLFQLSKKPRFTKSEMANFVYKDHASITRIIRLMEKAGYITTVQDKEDKRKAYLVITEFGSEVLQKIAPIINENRSIGLKGLSKEQVEQTQVVLDLIANNSQNIKKP</sequence>
<gene>
    <name evidence="5" type="ORF">BUL40_06995</name>
</gene>
<dbReference type="InterPro" id="IPR036390">
    <property type="entry name" value="WH_DNA-bd_sf"/>
</dbReference>
<evidence type="ECO:0000256" key="1">
    <source>
        <dbReference type="ARBA" id="ARBA00023015"/>
    </source>
</evidence>
<feature type="domain" description="HTH marR-type" evidence="4">
    <location>
        <begin position="7"/>
        <end position="141"/>
    </location>
</feature>
<evidence type="ECO:0000313" key="6">
    <source>
        <dbReference type="Proteomes" id="UP000191680"/>
    </source>
</evidence>
<dbReference type="InterPro" id="IPR023187">
    <property type="entry name" value="Tscrpt_reg_MarR-type_CS"/>
</dbReference>
<reference evidence="5 6" key="1">
    <citation type="submission" date="2016-12" db="EMBL/GenBank/DDBJ databases">
        <authorList>
            <person name="Song W.-J."/>
            <person name="Kurnit D.M."/>
        </authorList>
    </citation>
    <scope>NUCLEOTIDE SEQUENCE [LARGE SCALE GENOMIC DNA]</scope>
    <source>
        <strain evidence="5 6">HSG9</strain>
    </source>
</reference>